<keyword evidence="1" id="KW-0812">Transmembrane</keyword>
<proteinExistence type="predicted"/>
<protein>
    <submittedName>
        <fullName evidence="2">Uncharacterized protein</fullName>
    </submittedName>
</protein>
<name>A0ABT4A964_9BACT</name>
<organism evidence="2 3">
    <name type="scientific">Archangium lansingense</name>
    <dbReference type="NCBI Taxonomy" id="2995310"/>
    <lineage>
        <taxon>Bacteria</taxon>
        <taxon>Pseudomonadati</taxon>
        <taxon>Myxococcota</taxon>
        <taxon>Myxococcia</taxon>
        <taxon>Myxococcales</taxon>
        <taxon>Cystobacterineae</taxon>
        <taxon>Archangiaceae</taxon>
        <taxon>Archangium</taxon>
    </lineage>
</organism>
<dbReference type="RefSeq" id="WP_267536987.1">
    <property type="nucleotide sequence ID" value="NZ_JAPNKA010000001.1"/>
</dbReference>
<dbReference type="EMBL" id="JAPNKA010000001">
    <property type="protein sequence ID" value="MCY1078198.1"/>
    <property type="molecule type" value="Genomic_DNA"/>
</dbReference>
<reference evidence="2 3" key="1">
    <citation type="submission" date="2022-11" db="EMBL/GenBank/DDBJ databases">
        <title>Minimal conservation of predation-associated metabolite biosynthetic gene clusters underscores biosynthetic potential of Myxococcota including descriptions for ten novel species: Archangium lansinium sp. nov., Myxococcus landrumus sp. nov., Nannocystis bai.</title>
        <authorList>
            <person name="Ahearne A."/>
            <person name="Stevens C."/>
            <person name="Phillips K."/>
        </authorList>
    </citation>
    <scope>NUCLEOTIDE SEQUENCE [LARGE SCALE GENOMIC DNA]</scope>
    <source>
        <strain evidence="2 3">MIWBW</strain>
    </source>
</reference>
<keyword evidence="1" id="KW-0472">Membrane</keyword>
<dbReference type="Proteomes" id="UP001207654">
    <property type="component" value="Unassembled WGS sequence"/>
</dbReference>
<evidence type="ECO:0000313" key="2">
    <source>
        <dbReference type="EMBL" id="MCY1078198.1"/>
    </source>
</evidence>
<comment type="caution">
    <text evidence="2">The sequence shown here is derived from an EMBL/GenBank/DDBJ whole genome shotgun (WGS) entry which is preliminary data.</text>
</comment>
<keyword evidence="3" id="KW-1185">Reference proteome</keyword>
<sequence length="135" mass="15365">MEGEARRNWRQHPLLKRLPFLLLIGLGLWLWQGTQAPSRELVWRLEGPGWNDIRALDFQVKNADGELVKRETRSFQMGPPSALSLTTDDLPSGAYEVWVFARGESGPSRPPLVERLTLGDEDVHVERGLRLPVSR</sequence>
<gene>
    <name evidence="2" type="ORF">OV287_27350</name>
</gene>
<feature type="transmembrane region" description="Helical" evidence="1">
    <location>
        <begin position="14"/>
        <end position="31"/>
    </location>
</feature>
<evidence type="ECO:0000256" key="1">
    <source>
        <dbReference type="SAM" id="Phobius"/>
    </source>
</evidence>
<keyword evidence="1" id="KW-1133">Transmembrane helix</keyword>
<accession>A0ABT4A964</accession>
<evidence type="ECO:0000313" key="3">
    <source>
        <dbReference type="Proteomes" id="UP001207654"/>
    </source>
</evidence>